<organism evidence="2">
    <name type="scientific">Amphora coffeiformis</name>
    <dbReference type="NCBI Taxonomy" id="265554"/>
    <lineage>
        <taxon>Eukaryota</taxon>
        <taxon>Sar</taxon>
        <taxon>Stramenopiles</taxon>
        <taxon>Ochrophyta</taxon>
        <taxon>Bacillariophyta</taxon>
        <taxon>Bacillariophyceae</taxon>
        <taxon>Bacillariophycidae</taxon>
        <taxon>Thalassiophysales</taxon>
        <taxon>Catenulaceae</taxon>
        <taxon>Amphora</taxon>
    </lineage>
</organism>
<evidence type="ECO:0000256" key="1">
    <source>
        <dbReference type="SAM" id="Phobius"/>
    </source>
</evidence>
<keyword evidence="1" id="KW-0472">Membrane</keyword>
<protein>
    <recommendedName>
        <fullName evidence="3">Methyltransferase domain-containing protein</fullName>
    </recommendedName>
</protein>
<keyword evidence="1" id="KW-1133">Transmembrane helix</keyword>
<sequence length="287" mass="32344">MVMSMTTTPVKGNLRRSVAVGYQAFQKVASVLLIVFFIVLIRHPHVEKIAVDIGMQAGIPDGKQGLRSTAASQNRSCLPTKGLRPLRNRDEIGSLLEEFQFRVGAEIGVQRGLNTKELLTRWKSCETFHLIDLWAQQKNYEDAANVDDMKQESIFETAQRNLKPWESKTTFHRMLSTEAAMEFEPESLDYIYVDARHDYCGVMEDLEYYWPLLKPGGIMAGHDFKSATEVKGQDWGLCMDGTRNEGAVKGAVLDFFLSKGVTVSVPYEDGQWPSWIVQKPLCEAAQS</sequence>
<dbReference type="AlphaFoldDB" id="A0A7S3L567"/>
<feature type="transmembrane region" description="Helical" evidence="1">
    <location>
        <begin position="20"/>
        <end position="41"/>
    </location>
</feature>
<evidence type="ECO:0000313" key="2">
    <source>
        <dbReference type="EMBL" id="CAE0412394.1"/>
    </source>
</evidence>
<name>A0A7S3L567_9STRA</name>
<dbReference type="Pfam" id="PF13578">
    <property type="entry name" value="Methyltransf_24"/>
    <property type="match status" value="1"/>
</dbReference>
<dbReference type="PANTHER" id="PTHR37909:SF1">
    <property type="entry name" value="S-ADENOSYL-L-METHIONINE-DEPENDENT METHYLTRANSFERASES SUPERFAMILY PROTEIN"/>
    <property type="match status" value="1"/>
</dbReference>
<dbReference type="SUPFAM" id="SSF53335">
    <property type="entry name" value="S-adenosyl-L-methionine-dependent methyltransferases"/>
    <property type="match status" value="1"/>
</dbReference>
<gene>
    <name evidence="2" type="ORF">ACOF00016_LOCUS9660</name>
</gene>
<dbReference type="EMBL" id="HBIM01011666">
    <property type="protein sequence ID" value="CAE0412394.1"/>
    <property type="molecule type" value="Transcribed_RNA"/>
</dbReference>
<dbReference type="PANTHER" id="PTHR37909">
    <property type="entry name" value="S-ADENOSYL-L-METHIONINE-DEPENDENT METHYLTRANSFERASES SUPERFAMILY PROTEIN"/>
    <property type="match status" value="1"/>
</dbReference>
<proteinExistence type="predicted"/>
<dbReference type="Gene3D" id="3.40.50.150">
    <property type="entry name" value="Vaccinia Virus protein VP39"/>
    <property type="match status" value="1"/>
</dbReference>
<accession>A0A7S3L567</accession>
<keyword evidence="1" id="KW-0812">Transmembrane</keyword>
<dbReference type="InterPro" id="IPR029063">
    <property type="entry name" value="SAM-dependent_MTases_sf"/>
</dbReference>
<evidence type="ECO:0008006" key="3">
    <source>
        <dbReference type="Google" id="ProtNLM"/>
    </source>
</evidence>
<reference evidence="2" key="1">
    <citation type="submission" date="2021-01" db="EMBL/GenBank/DDBJ databases">
        <authorList>
            <person name="Corre E."/>
            <person name="Pelletier E."/>
            <person name="Niang G."/>
            <person name="Scheremetjew M."/>
            <person name="Finn R."/>
            <person name="Kale V."/>
            <person name="Holt S."/>
            <person name="Cochrane G."/>
            <person name="Meng A."/>
            <person name="Brown T."/>
            <person name="Cohen L."/>
        </authorList>
    </citation>
    <scope>NUCLEOTIDE SEQUENCE</scope>
    <source>
        <strain evidence="2">CCMP127</strain>
    </source>
</reference>